<protein>
    <submittedName>
        <fullName evidence="2">VIR protein</fullName>
    </submittedName>
</protein>
<evidence type="ECO:0000313" key="3">
    <source>
        <dbReference type="Proteomes" id="UP000196402"/>
    </source>
</evidence>
<dbReference type="AlphaFoldDB" id="A0A1G4GR56"/>
<feature type="region of interest" description="Disordered" evidence="1">
    <location>
        <begin position="262"/>
        <end position="299"/>
    </location>
</feature>
<evidence type="ECO:0000313" key="2">
    <source>
        <dbReference type="EMBL" id="SCO65066.1"/>
    </source>
</evidence>
<name>A0A1G4GR56_PLAVI</name>
<reference evidence="2 3" key="1">
    <citation type="submission" date="2016-07" db="EMBL/GenBank/DDBJ databases">
        <authorList>
            <consortium name="Pathogen Informatics"/>
        </authorList>
    </citation>
    <scope>NUCLEOTIDE SEQUENCE [LARGE SCALE GENOMIC DNA]</scope>
</reference>
<gene>
    <name evidence="2" type="ORF">PVT01_020005400</name>
</gene>
<organism evidence="2 3">
    <name type="scientific">Plasmodium vivax</name>
    <name type="common">malaria parasite P. vivax</name>
    <dbReference type="NCBI Taxonomy" id="5855"/>
    <lineage>
        <taxon>Eukaryota</taxon>
        <taxon>Sar</taxon>
        <taxon>Alveolata</taxon>
        <taxon>Apicomplexa</taxon>
        <taxon>Aconoidasida</taxon>
        <taxon>Haemosporida</taxon>
        <taxon>Plasmodiidae</taxon>
        <taxon>Plasmodium</taxon>
        <taxon>Plasmodium (Plasmodium)</taxon>
    </lineage>
</organism>
<dbReference type="Pfam" id="PF05795">
    <property type="entry name" value="Plasmodium_Vir"/>
    <property type="match status" value="1"/>
</dbReference>
<accession>A0A1G4GR56</accession>
<dbReference type="InterPro" id="IPR008780">
    <property type="entry name" value="Plasmodium_Vir"/>
</dbReference>
<dbReference type="VEuPathDB" id="PlasmoDB:PVPAM_020008500"/>
<dbReference type="EMBL" id="LT615240">
    <property type="protein sequence ID" value="SCO65066.1"/>
    <property type="molecule type" value="Genomic_DNA"/>
</dbReference>
<evidence type="ECO:0000256" key="1">
    <source>
        <dbReference type="SAM" id="MobiDB-lite"/>
    </source>
</evidence>
<dbReference type="VEuPathDB" id="PlasmoDB:PVX_096945"/>
<proteinExistence type="predicted"/>
<dbReference type="Proteomes" id="UP000196402">
    <property type="component" value="Chromosome 2"/>
</dbReference>
<dbReference type="VEuPathDB" id="PlasmoDB:PVP01_0201000"/>
<sequence>MAEVVIDVNKLASNILHDKWNEDTDTGNYHGYCLQSFFDAKGFTQIDELCRKLVNFLENMEIIKDDEYYSVGRCKLINYWLYDKVKQILNSESPDIYDKDIRELYKAWNHYNTYGYYRVEQYKCEPESNIPAMEDIDDKDIRELYKAWNHYNTYGYYRVEQYKCEPESNIPAMEDIDDKKKVHEHCLNYYEICKKKDNNDECQKYKDYMQNLSLPYKNFDILFPKDQHDYSSYYSKCESYNPENILKESTYPQEVVMNLPRAEETVPNEQPLDRNNQGASEHEEERPPSSATDGVLGGDRVKGKVREDHEEVQAGESVGTGGHTFMERAEQNLVTGLEAGPIPVHPQLAEQTVDGLTSTEPPVSNPMVMPAGLSLFGIASLSTILYKFTPLRSLFNKIIHKNNSPNSNLHGIREEYIEYMLKSGGKNRDDRANYIAYHPA</sequence>
<dbReference type="VEuPathDB" id="PlasmoDB:PVW1_020008600"/>